<dbReference type="PATRIC" id="fig|1245471.3.peg.2528"/>
<dbReference type="PANTHER" id="PTHR38477">
    <property type="entry name" value="HYPOTHETICAL EXPORTED PROTEIN"/>
    <property type="match status" value="1"/>
</dbReference>
<dbReference type="InterPro" id="IPR032676">
    <property type="entry name" value="YkuD_2"/>
</dbReference>
<name>S6AV01_METRE</name>
<dbReference type="Proteomes" id="UP000015503">
    <property type="component" value="Chromosome"/>
</dbReference>
<reference evidence="1 2" key="1">
    <citation type="journal article" date="2013" name="Genome Announc.">
        <title>Complete Genome Sequence of the Carbazole Degrader Pseudomonas resinovorans Strain CA10 (NBRC 106553).</title>
        <authorList>
            <person name="Shintani M."/>
            <person name="Hosoyama A."/>
            <person name="Ohji S."/>
            <person name="Tsuchikane K."/>
            <person name="Takarada H."/>
            <person name="Yamazoe A."/>
            <person name="Fujita N."/>
            <person name="Nojiri H."/>
        </authorList>
    </citation>
    <scope>NUCLEOTIDE SEQUENCE [LARGE SCALE GENOMIC DNA]</scope>
    <source>
        <strain evidence="1 2">NBRC 106553</strain>
    </source>
</reference>
<dbReference type="OrthoDB" id="9815195at2"/>
<organism evidence="1 2">
    <name type="scientific">Metapseudomonas resinovorans NBRC 106553</name>
    <dbReference type="NCBI Taxonomy" id="1245471"/>
    <lineage>
        <taxon>Bacteria</taxon>
        <taxon>Pseudomonadati</taxon>
        <taxon>Pseudomonadota</taxon>
        <taxon>Gammaproteobacteria</taxon>
        <taxon>Pseudomonadales</taxon>
        <taxon>Pseudomonadaceae</taxon>
        <taxon>Metapseudomonas</taxon>
    </lineage>
</organism>
<dbReference type="Pfam" id="PF13645">
    <property type="entry name" value="YkuD_2"/>
    <property type="match status" value="1"/>
</dbReference>
<evidence type="ECO:0008006" key="3">
    <source>
        <dbReference type="Google" id="ProtNLM"/>
    </source>
</evidence>
<dbReference type="HOGENOM" id="CLU_080995_2_1_6"/>
<dbReference type="RefSeq" id="WP_016492426.1">
    <property type="nucleotide sequence ID" value="NC_021499.1"/>
</dbReference>
<accession>S6AV01</accession>
<keyword evidence="2" id="KW-1185">Reference proteome</keyword>
<dbReference type="EMBL" id="AP013068">
    <property type="protein sequence ID" value="BAN48231.1"/>
    <property type="molecule type" value="Genomic_DNA"/>
</dbReference>
<proteinExistence type="predicted"/>
<dbReference type="STRING" id="1245471.PCA10_24990"/>
<dbReference type="KEGG" id="pre:PCA10_24990"/>
<protein>
    <recommendedName>
        <fullName evidence="3">YkuD domain-containing protein</fullName>
    </recommendedName>
</protein>
<dbReference type="PANTHER" id="PTHR38477:SF1">
    <property type="entry name" value="MUREIN L,D-TRANSPEPTIDASE CATALYTIC DOMAIN FAMILY PROTEIN"/>
    <property type="match status" value="1"/>
</dbReference>
<dbReference type="AlphaFoldDB" id="S6AV01"/>
<dbReference type="eggNOG" id="COG1376">
    <property type="taxonomic scope" value="Bacteria"/>
</dbReference>
<evidence type="ECO:0000313" key="1">
    <source>
        <dbReference type="EMBL" id="BAN48231.1"/>
    </source>
</evidence>
<sequence>MPRILLLILLLISPVLRAGDLELLVSQPQLGEILDDLKTSQHPRFAVVDYGRASTLPRFYLFDRRNHALLGSFRVAHGKGSDADHDGHAESFSNDPGSRATSLGLFRTSEVFDSEEAGHGRSMRLVGLSPSNSNAEERAIVIHANAYMEDAFIRAHGVPGRSYGCLVLAGADRDRVIEQLQGGALIFAIRQPERSVTRN</sequence>
<evidence type="ECO:0000313" key="2">
    <source>
        <dbReference type="Proteomes" id="UP000015503"/>
    </source>
</evidence>
<gene>
    <name evidence="1" type="ORF">PCA10_24990</name>
</gene>